<dbReference type="InterPro" id="IPR013384">
    <property type="entry name" value="Flagell_FlgL"/>
</dbReference>
<dbReference type="InterPro" id="IPR001492">
    <property type="entry name" value="Flagellin"/>
</dbReference>
<dbReference type="SUPFAM" id="SSF64518">
    <property type="entry name" value="Phase 1 flagellin"/>
    <property type="match status" value="1"/>
</dbReference>
<evidence type="ECO:0000313" key="6">
    <source>
        <dbReference type="EMBL" id="MFC6008606.1"/>
    </source>
</evidence>
<dbReference type="Proteomes" id="UP001596189">
    <property type="component" value="Unassembled WGS sequence"/>
</dbReference>
<organism evidence="6 7">
    <name type="scientific">Angustibacter luteus</name>
    <dbReference type="NCBI Taxonomy" id="658456"/>
    <lineage>
        <taxon>Bacteria</taxon>
        <taxon>Bacillati</taxon>
        <taxon>Actinomycetota</taxon>
        <taxon>Actinomycetes</taxon>
        <taxon>Kineosporiales</taxon>
        <taxon>Kineosporiaceae</taxon>
    </lineage>
</organism>
<comment type="caution">
    <text evidence="6">The sequence shown here is derived from an EMBL/GenBank/DDBJ whole genome shotgun (WGS) entry which is preliminary data.</text>
</comment>
<accession>A0ABW1JGV7</accession>
<dbReference type="RefSeq" id="WP_345714555.1">
    <property type="nucleotide sequence ID" value="NZ_BAABFP010000002.1"/>
</dbReference>
<dbReference type="Pfam" id="PF00700">
    <property type="entry name" value="Flagellin_C"/>
    <property type="match status" value="1"/>
</dbReference>
<keyword evidence="7" id="KW-1185">Reference proteome</keyword>
<dbReference type="Gene3D" id="1.20.1330.10">
    <property type="entry name" value="f41 fragment of flagellin, N-terminal domain"/>
    <property type="match status" value="1"/>
</dbReference>
<dbReference type="InterPro" id="IPR001029">
    <property type="entry name" value="Flagellin_N"/>
</dbReference>
<feature type="domain" description="Flagellin N-terminal" evidence="4">
    <location>
        <begin position="7"/>
        <end position="139"/>
    </location>
</feature>
<keyword evidence="6" id="KW-0969">Cilium</keyword>
<evidence type="ECO:0000259" key="5">
    <source>
        <dbReference type="Pfam" id="PF00700"/>
    </source>
</evidence>
<reference evidence="7" key="1">
    <citation type="journal article" date="2019" name="Int. J. Syst. Evol. Microbiol.">
        <title>The Global Catalogue of Microorganisms (GCM) 10K type strain sequencing project: providing services to taxonomists for standard genome sequencing and annotation.</title>
        <authorList>
            <consortium name="The Broad Institute Genomics Platform"/>
            <consortium name="The Broad Institute Genome Sequencing Center for Infectious Disease"/>
            <person name="Wu L."/>
            <person name="Ma J."/>
        </authorList>
    </citation>
    <scope>NUCLEOTIDE SEQUENCE [LARGE SCALE GENOMIC DNA]</scope>
    <source>
        <strain evidence="7">KACC 14249</strain>
    </source>
</reference>
<protein>
    <submittedName>
        <fullName evidence="6">Flagellar hook-associated protein FlgL</fullName>
    </submittedName>
</protein>
<dbReference type="InterPro" id="IPR046358">
    <property type="entry name" value="Flagellin_C"/>
</dbReference>
<evidence type="ECO:0000256" key="3">
    <source>
        <dbReference type="ARBA" id="ARBA00023143"/>
    </source>
</evidence>
<dbReference type="PANTHER" id="PTHR42792">
    <property type="entry name" value="FLAGELLIN"/>
    <property type="match status" value="1"/>
</dbReference>
<sequence>MRITQSSIAASSLANLQASLARNAQLQEQMTSGKVINRPSDSPTGIVTVMSMKSQIASSTQYSRNASDGAAWLGTVDSTLQTVNERLQRVRDLVLQGSSTGTLDPTSRQALATEVTSLRGELMGLANTSYSGRPIFGGTTANAKAYDDTTYAYQGNDGQVTRRLDSATTVEVGASGPTVFGDGATSMFKMLDDIATNLVSNTPALAGNLAQIDGRMNDVLQTLTDVGVRTNRVTAAQTNADDNVLSMSSTLSGVEDIDLPKTILDMQLSSNAYQAALSATAKVLQPSLMDFLR</sequence>
<proteinExistence type="inferred from homology"/>
<keyword evidence="3" id="KW-0975">Bacterial flagellum</keyword>
<evidence type="ECO:0000256" key="2">
    <source>
        <dbReference type="ARBA" id="ARBA00005709"/>
    </source>
</evidence>
<dbReference type="NCBIfam" id="TIGR02550">
    <property type="entry name" value="flagell_flgL"/>
    <property type="match status" value="1"/>
</dbReference>
<dbReference type="Pfam" id="PF00669">
    <property type="entry name" value="Flagellin_N"/>
    <property type="match status" value="1"/>
</dbReference>
<keyword evidence="6" id="KW-0282">Flagellum</keyword>
<gene>
    <name evidence="6" type="primary">flgL</name>
    <name evidence="6" type="ORF">ACFQDO_15825</name>
</gene>
<keyword evidence="6" id="KW-0966">Cell projection</keyword>
<dbReference type="EMBL" id="JBHSRD010000006">
    <property type="protein sequence ID" value="MFC6008606.1"/>
    <property type="molecule type" value="Genomic_DNA"/>
</dbReference>
<evidence type="ECO:0000259" key="4">
    <source>
        <dbReference type="Pfam" id="PF00669"/>
    </source>
</evidence>
<name>A0ABW1JGV7_9ACTN</name>
<evidence type="ECO:0000313" key="7">
    <source>
        <dbReference type="Proteomes" id="UP001596189"/>
    </source>
</evidence>
<comment type="similarity">
    <text evidence="2">Belongs to the bacterial flagellin family.</text>
</comment>
<dbReference type="PANTHER" id="PTHR42792:SF1">
    <property type="entry name" value="FLAGELLAR HOOK-ASSOCIATED PROTEIN 3"/>
    <property type="match status" value="1"/>
</dbReference>
<comment type="subcellular location">
    <subcellularLocation>
        <location evidence="1">Bacterial flagellum</location>
    </subcellularLocation>
</comment>
<feature type="domain" description="Flagellin C-terminal" evidence="5">
    <location>
        <begin position="210"/>
        <end position="292"/>
    </location>
</feature>
<evidence type="ECO:0000256" key="1">
    <source>
        <dbReference type="ARBA" id="ARBA00004365"/>
    </source>
</evidence>